<comment type="subcellular location">
    <subcellularLocation>
        <location evidence="2">Membrane</location>
        <topology evidence="2">Multi-pass membrane protein</topology>
    </subcellularLocation>
</comment>
<keyword evidence="8" id="KW-0862">Zinc</keyword>
<feature type="transmembrane region" description="Helical" evidence="12">
    <location>
        <begin position="83"/>
        <end position="104"/>
    </location>
</feature>
<proteinExistence type="inferred from homology"/>
<dbReference type="CDD" id="cd06161">
    <property type="entry name" value="S2P-M50_SpoIVFB"/>
    <property type="match status" value="1"/>
</dbReference>
<organism evidence="14 15">
    <name type="scientific">Alteribacillus persepolensis</name>
    <dbReference type="NCBI Taxonomy" id="568899"/>
    <lineage>
        <taxon>Bacteria</taxon>
        <taxon>Bacillati</taxon>
        <taxon>Bacillota</taxon>
        <taxon>Bacilli</taxon>
        <taxon>Bacillales</taxon>
        <taxon>Bacillaceae</taxon>
        <taxon>Alteribacillus</taxon>
    </lineage>
</organism>
<name>A0A1G8GN94_9BACI</name>
<dbReference type="InterPro" id="IPR008915">
    <property type="entry name" value="Peptidase_M50"/>
</dbReference>
<dbReference type="STRING" id="568899.SAMN05192534_11655"/>
<evidence type="ECO:0000256" key="4">
    <source>
        <dbReference type="ARBA" id="ARBA00022670"/>
    </source>
</evidence>
<sequence>MLLINQLKLVRCHPLFWLMTAAAVFTGFFYEWLLLVCIVFLHELSHAQAALFYKWRIKKLELLPFGGVMETAEHGNRPVHEEAIVAAAGPFVHLPLIICSYLLLETPFWHTADHSLFLQYNLTILLFNLLPVWPLDGGKLLFCWLSFRYPYYQAQKRGWMISLCILLIGAAIFFWFFPLHIQAWILLVFFIVVHYTEWKQRPYGFFRFLLERANTNTHTSQVAQEISWHLRPIDAAKMIRKNQASRFYITENGQTLSESYILEAITKNKTGFRKLRDLFIEEDKNPSIKG</sequence>
<evidence type="ECO:0000256" key="8">
    <source>
        <dbReference type="ARBA" id="ARBA00022833"/>
    </source>
</evidence>
<dbReference type="Pfam" id="PF02163">
    <property type="entry name" value="Peptidase_M50"/>
    <property type="match status" value="2"/>
</dbReference>
<comment type="similarity">
    <text evidence="3">Belongs to the peptidase M50B family.</text>
</comment>
<keyword evidence="4" id="KW-0645">Protease</keyword>
<reference evidence="14 15" key="1">
    <citation type="submission" date="2016-10" db="EMBL/GenBank/DDBJ databases">
        <authorList>
            <person name="de Groot N.N."/>
        </authorList>
    </citation>
    <scope>NUCLEOTIDE SEQUENCE [LARGE SCALE GENOMIC DNA]</scope>
    <source>
        <strain evidence="14 15">DSM 21632</strain>
    </source>
</reference>
<keyword evidence="11 12" id="KW-0472">Membrane</keyword>
<dbReference type="GO" id="GO:0006508">
    <property type="term" value="P:proteolysis"/>
    <property type="evidence" value="ECO:0007669"/>
    <property type="project" value="UniProtKB-KW"/>
</dbReference>
<evidence type="ECO:0000259" key="13">
    <source>
        <dbReference type="Pfam" id="PF02163"/>
    </source>
</evidence>
<evidence type="ECO:0000256" key="10">
    <source>
        <dbReference type="ARBA" id="ARBA00023049"/>
    </source>
</evidence>
<feature type="domain" description="Peptidase M50" evidence="13">
    <location>
        <begin position="33"/>
        <end position="104"/>
    </location>
</feature>
<dbReference type="PANTHER" id="PTHR39188">
    <property type="entry name" value="MEMBRANE-ASSOCIATED ZINC METALLOPROTEASE M50B"/>
    <property type="match status" value="1"/>
</dbReference>
<evidence type="ECO:0000256" key="3">
    <source>
        <dbReference type="ARBA" id="ARBA00007931"/>
    </source>
</evidence>
<feature type="transmembrane region" description="Helical" evidence="12">
    <location>
        <begin position="159"/>
        <end position="177"/>
    </location>
</feature>
<keyword evidence="6" id="KW-0479">Metal-binding</keyword>
<dbReference type="GO" id="GO:0016020">
    <property type="term" value="C:membrane"/>
    <property type="evidence" value="ECO:0007669"/>
    <property type="project" value="UniProtKB-SubCell"/>
</dbReference>
<dbReference type="Proteomes" id="UP000199163">
    <property type="component" value="Unassembled WGS sequence"/>
</dbReference>
<comment type="cofactor">
    <cofactor evidence="1">
        <name>Zn(2+)</name>
        <dbReference type="ChEBI" id="CHEBI:29105"/>
    </cofactor>
</comment>
<dbReference type="GO" id="GO:0008237">
    <property type="term" value="F:metallopeptidase activity"/>
    <property type="evidence" value="ECO:0007669"/>
    <property type="project" value="UniProtKB-KW"/>
</dbReference>
<dbReference type="PANTHER" id="PTHR39188:SF3">
    <property type="entry name" value="STAGE IV SPORULATION PROTEIN FB"/>
    <property type="match status" value="1"/>
</dbReference>
<feature type="transmembrane region" description="Helical" evidence="12">
    <location>
        <begin position="15"/>
        <end position="41"/>
    </location>
</feature>
<keyword evidence="10" id="KW-0482">Metalloprotease</keyword>
<evidence type="ECO:0000256" key="5">
    <source>
        <dbReference type="ARBA" id="ARBA00022692"/>
    </source>
</evidence>
<evidence type="ECO:0000256" key="7">
    <source>
        <dbReference type="ARBA" id="ARBA00022801"/>
    </source>
</evidence>
<evidence type="ECO:0000256" key="12">
    <source>
        <dbReference type="SAM" id="Phobius"/>
    </source>
</evidence>
<protein>
    <submittedName>
        <fullName evidence="14">Sporulation factor SpoIVFB. Metallo peptidase. MEROPS family M50B</fullName>
    </submittedName>
</protein>
<evidence type="ECO:0000256" key="9">
    <source>
        <dbReference type="ARBA" id="ARBA00022989"/>
    </source>
</evidence>
<keyword evidence="5 12" id="KW-0812">Transmembrane</keyword>
<dbReference type="EMBL" id="FNDK01000016">
    <property type="protein sequence ID" value="SDH95839.1"/>
    <property type="molecule type" value="Genomic_DNA"/>
</dbReference>
<keyword evidence="15" id="KW-1185">Reference proteome</keyword>
<evidence type="ECO:0000256" key="11">
    <source>
        <dbReference type="ARBA" id="ARBA00023136"/>
    </source>
</evidence>
<evidence type="ECO:0000256" key="6">
    <source>
        <dbReference type="ARBA" id="ARBA00022723"/>
    </source>
</evidence>
<evidence type="ECO:0000256" key="2">
    <source>
        <dbReference type="ARBA" id="ARBA00004141"/>
    </source>
</evidence>
<keyword evidence="9 12" id="KW-1133">Transmembrane helix</keyword>
<gene>
    <name evidence="14" type="ORF">SAMN05192534_11655</name>
</gene>
<feature type="transmembrane region" description="Helical" evidence="12">
    <location>
        <begin position="183"/>
        <end position="198"/>
    </location>
</feature>
<evidence type="ECO:0000313" key="15">
    <source>
        <dbReference type="Proteomes" id="UP000199163"/>
    </source>
</evidence>
<dbReference type="AlphaFoldDB" id="A0A1G8GN94"/>
<evidence type="ECO:0000256" key="1">
    <source>
        <dbReference type="ARBA" id="ARBA00001947"/>
    </source>
</evidence>
<evidence type="ECO:0000313" key="14">
    <source>
        <dbReference type="EMBL" id="SDH95839.1"/>
    </source>
</evidence>
<accession>A0A1G8GN94</accession>
<keyword evidence="7" id="KW-0378">Hydrolase</keyword>
<feature type="transmembrane region" description="Helical" evidence="12">
    <location>
        <begin position="124"/>
        <end position="147"/>
    </location>
</feature>
<feature type="domain" description="Peptidase M50" evidence="13">
    <location>
        <begin position="117"/>
        <end position="168"/>
    </location>
</feature>
<dbReference type="GO" id="GO:0046872">
    <property type="term" value="F:metal ion binding"/>
    <property type="evidence" value="ECO:0007669"/>
    <property type="project" value="UniProtKB-KW"/>
</dbReference>